<dbReference type="InterPro" id="IPR036641">
    <property type="entry name" value="HPT_dom_sf"/>
</dbReference>
<dbReference type="SUPFAM" id="SSF55785">
    <property type="entry name" value="PYP-like sensor domain (PAS domain)"/>
    <property type="match status" value="3"/>
</dbReference>
<feature type="domain" description="PAC" evidence="19">
    <location>
        <begin position="710"/>
        <end position="762"/>
    </location>
</feature>
<dbReference type="PROSITE" id="PS50839">
    <property type="entry name" value="CHASE"/>
    <property type="match status" value="1"/>
</dbReference>
<evidence type="ECO:0000256" key="14">
    <source>
        <dbReference type="SAM" id="Coils"/>
    </source>
</evidence>
<dbReference type="SMART" id="SM01079">
    <property type="entry name" value="CHASE"/>
    <property type="match status" value="1"/>
</dbReference>
<evidence type="ECO:0000256" key="9">
    <source>
        <dbReference type="ARBA" id="ARBA00022989"/>
    </source>
</evidence>
<dbReference type="SMART" id="SM00448">
    <property type="entry name" value="REC"/>
    <property type="match status" value="2"/>
</dbReference>
<dbReference type="SUPFAM" id="SSF47384">
    <property type="entry name" value="Homodimeric domain of signal transducing histidine kinase"/>
    <property type="match status" value="1"/>
</dbReference>
<keyword evidence="8" id="KW-0067">ATP-binding</keyword>
<dbReference type="InterPro" id="IPR035965">
    <property type="entry name" value="PAS-like_dom_sf"/>
</dbReference>
<dbReference type="CDD" id="cd16922">
    <property type="entry name" value="HATPase_EvgS-ArcB-TorS-like"/>
    <property type="match status" value="1"/>
</dbReference>
<dbReference type="Gene3D" id="1.20.120.160">
    <property type="entry name" value="HPT domain"/>
    <property type="match status" value="1"/>
</dbReference>
<evidence type="ECO:0000259" key="21">
    <source>
        <dbReference type="PROSITE" id="PS50894"/>
    </source>
</evidence>
<evidence type="ECO:0000256" key="1">
    <source>
        <dbReference type="ARBA" id="ARBA00000085"/>
    </source>
</evidence>
<comment type="caution">
    <text evidence="22">The sequence shown here is derived from an EMBL/GenBank/DDBJ whole genome shotgun (WGS) entry which is preliminary data.</text>
</comment>
<dbReference type="SMART" id="SM00387">
    <property type="entry name" value="HATPase_c"/>
    <property type="match status" value="1"/>
</dbReference>
<dbReference type="PRINTS" id="PR00344">
    <property type="entry name" value="BCTRLSENSOR"/>
</dbReference>
<evidence type="ECO:0000256" key="8">
    <source>
        <dbReference type="ARBA" id="ARBA00022840"/>
    </source>
</evidence>
<evidence type="ECO:0000256" key="15">
    <source>
        <dbReference type="SAM" id="Phobius"/>
    </source>
</evidence>
<reference evidence="23" key="1">
    <citation type="journal article" date="2019" name="Int. J. Syst. Evol. Microbiol.">
        <title>The Global Catalogue of Microorganisms (GCM) 10K type strain sequencing project: providing services to taxonomists for standard genome sequencing and annotation.</title>
        <authorList>
            <consortium name="The Broad Institute Genomics Platform"/>
            <consortium name="The Broad Institute Genome Sequencing Center for Infectious Disease"/>
            <person name="Wu L."/>
            <person name="Ma J."/>
        </authorList>
    </citation>
    <scope>NUCLEOTIDE SEQUENCE [LARGE SCALE GENOMIC DNA]</scope>
    <source>
        <strain evidence="23">KCTC 42195</strain>
    </source>
</reference>
<dbReference type="InterPro" id="IPR000700">
    <property type="entry name" value="PAS-assoc_C"/>
</dbReference>
<dbReference type="InterPro" id="IPR036097">
    <property type="entry name" value="HisK_dim/P_sf"/>
</dbReference>
<dbReference type="InterPro" id="IPR013767">
    <property type="entry name" value="PAS_fold"/>
</dbReference>
<accession>A0ABV7TSQ9</accession>
<dbReference type="Gene3D" id="3.40.50.2300">
    <property type="match status" value="2"/>
</dbReference>
<organism evidence="22 23">
    <name type="scientific">Vogesella amnigena</name>
    <dbReference type="NCBI Taxonomy" id="1507449"/>
    <lineage>
        <taxon>Bacteria</taxon>
        <taxon>Pseudomonadati</taxon>
        <taxon>Pseudomonadota</taxon>
        <taxon>Betaproteobacteria</taxon>
        <taxon>Neisseriales</taxon>
        <taxon>Chromobacteriaceae</taxon>
        <taxon>Vogesella</taxon>
    </lineage>
</organism>
<dbReference type="Pfam" id="PF00512">
    <property type="entry name" value="HisKA"/>
    <property type="match status" value="1"/>
</dbReference>
<evidence type="ECO:0000256" key="11">
    <source>
        <dbReference type="ARBA" id="ARBA00023136"/>
    </source>
</evidence>
<comment type="subcellular location">
    <subcellularLocation>
        <location evidence="2">Cell membrane</location>
        <topology evidence="2">Multi-pass membrane protein</topology>
    </subcellularLocation>
</comment>
<dbReference type="PROSITE" id="PS50110">
    <property type="entry name" value="RESPONSE_REGULATORY"/>
    <property type="match status" value="2"/>
</dbReference>
<evidence type="ECO:0000256" key="4">
    <source>
        <dbReference type="ARBA" id="ARBA00022475"/>
    </source>
</evidence>
<dbReference type="InterPro" id="IPR001610">
    <property type="entry name" value="PAC"/>
</dbReference>
<feature type="domain" description="PAC" evidence="19">
    <location>
        <begin position="426"/>
        <end position="478"/>
    </location>
</feature>
<feature type="domain" description="PAS" evidence="18">
    <location>
        <begin position="352"/>
        <end position="406"/>
    </location>
</feature>
<dbReference type="Gene3D" id="3.30.565.10">
    <property type="entry name" value="Histidine kinase-like ATPase, C-terminal domain"/>
    <property type="match status" value="1"/>
</dbReference>
<evidence type="ECO:0000256" key="10">
    <source>
        <dbReference type="ARBA" id="ARBA00023012"/>
    </source>
</evidence>
<feature type="domain" description="CHASE" evidence="20">
    <location>
        <begin position="85"/>
        <end position="238"/>
    </location>
</feature>
<dbReference type="EC" id="2.7.13.3" evidence="3"/>
<protein>
    <recommendedName>
        <fullName evidence="3">histidine kinase</fullName>
        <ecNumber evidence="3">2.7.13.3</ecNumber>
    </recommendedName>
</protein>
<keyword evidence="14" id="KW-0175">Coiled coil</keyword>
<dbReference type="SMART" id="SM00091">
    <property type="entry name" value="PAS"/>
    <property type="match status" value="3"/>
</dbReference>
<feature type="transmembrane region" description="Helical" evidence="15">
    <location>
        <begin position="321"/>
        <end position="339"/>
    </location>
</feature>
<dbReference type="PROSITE" id="PS50113">
    <property type="entry name" value="PAC"/>
    <property type="match status" value="2"/>
</dbReference>
<feature type="coiled-coil region" evidence="14">
    <location>
        <begin position="469"/>
        <end position="500"/>
    </location>
</feature>
<dbReference type="PANTHER" id="PTHR45339:SF1">
    <property type="entry name" value="HYBRID SIGNAL TRANSDUCTION HISTIDINE KINASE J"/>
    <property type="match status" value="1"/>
</dbReference>
<dbReference type="InterPro" id="IPR001789">
    <property type="entry name" value="Sig_transdc_resp-reg_receiver"/>
</dbReference>
<dbReference type="Gene3D" id="1.10.287.130">
    <property type="match status" value="1"/>
</dbReference>
<dbReference type="InterPro" id="IPR000014">
    <property type="entry name" value="PAS"/>
</dbReference>
<comment type="catalytic activity">
    <reaction evidence="1">
        <text>ATP + protein L-histidine = ADP + protein N-phospho-L-histidine.</text>
        <dbReference type="EC" id="2.7.13.3"/>
    </reaction>
</comment>
<keyword evidence="10" id="KW-0902">Two-component regulatory system</keyword>
<dbReference type="SUPFAM" id="SSF47226">
    <property type="entry name" value="Histidine-containing phosphotransfer domain, HPT domain"/>
    <property type="match status" value="1"/>
</dbReference>
<dbReference type="SUPFAM" id="SSF52172">
    <property type="entry name" value="CheY-like"/>
    <property type="match status" value="2"/>
</dbReference>
<dbReference type="Pfam" id="PF03924">
    <property type="entry name" value="CHASE"/>
    <property type="match status" value="1"/>
</dbReference>
<evidence type="ECO:0000256" key="7">
    <source>
        <dbReference type="ARBA" id="ARBA00022741"/>
    </source>
</evidence>
<dbReference type="InterPro" id="IPR008207">
    <property type="entry name" value="Sig_transdc_His_kin_Hpt_dom"/>
</dbReference>
<dbReference type="SMART" id="SM00086">
    <property type="entry name" value="PAC"/>
    <property type="match status" value="2"/>
</dbReference>
<dbReference type="InterPro" id="IPR003594">
    <property type="entry name" value="HATPase_dom"/>
</dbReference>
<dbReference type="CDD" id="cd00082">
    <property type="entry name" value="HisKA"/>
    <property type="match status" value="1"/>
</dbReference>
<dbReference type="Gene3D" id="3.30.450.20">
    <property type="entry name" value="PAS domain"/>
    <property type="match status" value="3"/>
</dbReference>
<feature type="modified residue" description="4-aspartylphosphate" evidence="13">
    <location>
        <position position="1206"/>
    </location>
</feature>
<evidence type="ECO:0000256" key="5">
    <source>
        <dbReference type="ARBA" id="ARBA00022553"/>
    </source>
</evidence>
<evidence type="ECO:0000259" key="20">
    <source>
        <dbReference type="PROSITE" id="PS50839"/>
    </source>
</evidence>
<dbReference type="InterPro" id="IPR005467">
    <property type="entry name" value="His_kinase_dom"/>
</dbReference>
<feature type="modified residue" description="4-aspartylphosphate" evidence="13">
    <location>
        <position position="1059"/>
    </location>
</feature>
<evidence type="ECO:0000259" key="17">
    <source>
        <dbReference type="PROSITE" id="PS50110"/>
    </source>
</evidence>
<keyword evidence="6 15" id="KW-0812">Transmembrane</keyword>
<feature type="domain" description="PAS" evidence="18">
    <location>
        <begin position="617"/>
        <end position="668"/>
    </location>
</feature>
<dbReference type="Proteomes" id="UP001595636">
    <property type="component" value="Unassembled WGS sequence"/>
</dbReference>
<keyword evidence="5 13" id="KW-0597">Phosphoprotein</keyword>
<evidence type="ECO:0000256" key="2">
    <source>
        <dbReference type="ARBA" id="ARBA00004651"/>
    </source>
</evidence>
<dbReference type="InterPro" id="IPR036890">
    <property type="entry name" value="HATPase_C_sf"/>
</dbReference>
<dbReference type="CDD" id="cd00130">
    <property type="entry name" value="PAS"/>
    <property type="match status" value="3"/>
</dbReference>
<keyword evidence="4" id="KW-1003">Cell membrane</keyword>
<dbReference type="Gene3D" id="3.30.450.350">
    <property type="entry name" value="CHASE domain"/>
    <property type="match status" value="1"/>
</dbReference>
<dbReference type="EMBL" id="JBHRYH010000013">
    <property type="protein sequence ID" value="MFC3625787.1"/>
    <property type="molecule type" value="Genomic_DNA"/>
</dbReference>
<dbReference type="InterPro" id="IPR003661">
    <property type="entry name" value="HisK_dim/P_dom"/>
</dbReference>
<dbReference type="PANTHER" id="PTHR45339">
    <property type="entry name" value="HYBRID SIGNAL TRANSDUCTION HISTIDINE KINASE J"/>
    <property type="match status" value="1"/>
</dbReference>
<dbReference type="InterPro" id="IPR042240">
    <property type="entry name" value="CHASE_sf"/>
</dbReference>
<dbReference type="Pfam" id="PF00072">
    <property type="entry name" value="Response_reg"/>
    <property type="match status" value="2"/>
</dbReference>
<evidence type="ECO:0000313" key="23">
    <source>
        <dbReference type="Proteomes" id="UP001595636"/>
    </source>
</evidence>
<evidence type="ECO:0000256" key="6">
    <source>
        <dbReference type="ARBA" id="ARBA00022692"/>
    </source>
</evidence>
<dbReference type="PROSITE" id="PS50109">
    <property type="entry name" value="HIS_KIN"/>
    <property type="match status" value="1"/>
</dbReference>
<dbReference type="PROSITE" id="PS50894">
    <property type="entry name" value="HPT"/>
    <property type="match status" value="1"/>
</dbReference>
<evidence type="ECO:0000259" key="16">
    <source>
        <dbReference type="PROSITE" id="PS50109"/>
    </source>
</evidence>
<evidence type="ECO:0000256" key="12">
    <source>
        <dbReference type="PROSITE-ProRule" id="PRU00110"/>
    </source>
</evidence>
<dbReference type="Pfam" id="PF01627">
    <property type="entry name" value="Hpt"/>
    <property type="match status" value="1"/>
</dbReference>
<proteinExistence type="predicted"/>
<sequence>MQNTPPSSRPSIKYPRQVWYGAIVILLCGALLSVLLSLLQARENQQQLESALDARASVLAEQAIKRLEDIQHGLAGVRALVLTLGEWDIRREQFRDYSQLRDAEHRFPGARGFGLIRRVPAGQQDSFVRQARADGAPDFGVRHLDPPQGDRYIIQYIEPLANNRSAVGLDIASERKRREAAQRAMFSGTTALTAPITLVQAEAMRQQSFLMLQPIYRPGQPLDSAGAREAALLGWAYAPLLMRDVLKGLLAEDGNLSLRFSDVEAGRPGELIFDTGAQHKAMPVLLQRALQLPVMGRQWRIDLQAHPGFVASLRQTSASSVLLLGLAGSLLCSVIFLLWRQGRAGREQVLQEQARLATVVRHASDAIIGEDMTGRVTFWNDAAHKLFGYSAEEALGHALAELLLPSADNAEELAMLQRLAGGEWIPPFDAQRRCSDGSLRDVSVTLAVLRDSNGQAIGVAKFIRDIAERKARERQLQEFNERLESQVRERTAALEAARHDLEQVINALPSMIGYWDSKLVNRVANHAYSDWFGCDAGSLPGTRIQDLLGPELFEKNRPYIEAALRGEPQIFEREIPKPCGGSRFSLANYLPDIVNGVVRGFYVIVHDITPIKLAQQEQARLAALLGDVLRAASELSIIATDCDGLITIFNTGAEQMLGWTAAEMVGKQTPAVIHVPEEVAARGRELSTQGGQLVEGFRAFVLQAELHGSETREWTYVRRDGSRFPVALVVTTMRDADGRISGYLGIAQDITQRQRVERMKDEFVSTISHELRTPMNALIGLAYLLEQTPLNAEQQQLLGKLQQAGHALLSIINDVLDYSKIEAGRLEVESQPFSVEEVLQGALDMFRTQAQQKGLALQLQLQDGLPRGLCGDALRLRQVLVNLLSNAIKFTAEGGVSVTVTATDVDSQDSLLQRVEVSDTGIGMSPEVQARLFKPFSQADTSTTRRFGGTGLGLSIARRLVEMMGGQIGVDSVPGQGSRFWFQLPLTRVEQSPQLLPHINAPLELVIVDDNPADRLALLALARSLGWQAQALASGKELLQLAAERQGQSQPLPEALLVDWQMPELDGLQTLAELEQHWGRQHLPAALVVSMHERQAILELDYRHLAAEILTKPVTAAELFNALHHAMQQQPGQGQRLERATQLGNGIVHCLPGVRVLLVDDSEINLDVGRRLLESEGASVTLAHHGSEALQWLQQHAGAVDVVLMDVQMPEMDGLEATRRLRQELGLSTLPVLALTAGAHSEERARAMAVGMNDFLSKPLEPAALFLAIRAAIQQESGRLLPVAQPSQRREQLQAPWPEIRGIDQQQVAQHLNYDAALFPRLLRHLLREFSAELLPQQWPQPEARDALRARMHKLRGSAATVGASEVQEYAAQAETLLAQPAAQPQAEAEAVQAVRQALQELEKAARPLLQELSATPQPVHEAGISQLDAAEWEQLQTLLRRQDLAALPLFERMLPAMRLQFDSASVGRMEAALERLDFAGGLQAMLAMALPTIGRLENHDFQFR</sequence>
<feature type="domain" description="Histidine kinase" evidence="16">
    <location>
        <begin position="766"/>
        <end position="988"/>
    </location>
</feature>
<feature type="domain" description="Response regulatory" evidence="17">
    <location>
        <begin position="1155"/>
        <end position="1273"/>
    </location>
</feature>
<dbReference type="SUPFAM" id="SSF55874">
    <property type="entry name" value="ATPase domain of HSP90 chaperone/DNA topoisomerase II/histidine kinase"/>
    <property type="match status" value="1"/>
</dbReference>
<dbReference type="SMART" id="SM00388">
    <property type="entry name" value="HisKA"/>
    <property type="match status" value="1"/>
</dbReference>
<name>A0ABV7TSQ9_9NEIS</name>
<dbReference type="PROSITE" id="PS50112">
    <property type="entry name" value="PAS"/>
    <property type="match status" value="2"/>
</dbReference>
<dbReference type="RefSeq" id="WP_390277651.1">
    <property type="nucleotide sequence ID" value="NZ_JBHRYH010000013.1"/>
</dbReference>
<dbReference type="InterPro" id="IPR013656">
    <property type="entry name" value="PAS_4"/>
</dbReference>
<evidence type="ECO:0000313" key="22">
    <source>
        <dbReference type="EMBL" id="MFC3625787.1"/>
    </source>
</evidence>
<dbReference type="InterPro" id="IPR011006">
    <property type="entry name" value="CheY-like_superfamily"/>
</dbReference>
<dbReference type="Pfam" id="PF08448">
    <property type="entry name" value="PAS_4"/>
    <property type="match status" value="2"/>
</dbReference>
<evidence type="ECO:0000256" key="3">
    <source>
        <dbReference type="ARBA" id="ARBA00012438"/>
    </source>
</evidence>
<dbReference type="Pfam" id="PF00989">
    <property type="entry name" value="PAS"/>
    <property type="match status" value="1"/>
</dbReference>
<gene>
    <name evidence="22" type="ORF">ACFOKJ_06455</name>
</gene>
<evidence type="ECO:0000259" key="19">
    <source>
        <dbReference type="PROSITE" id="PS50113"/>
    </source>
</evidence>
<feature type="domain" description="HPt" evidence="21">
    <location>
        <begin position="1308"/>
        <end position="1416"/>
    </location>
</feature>
<evidence type="ECO:0000256" key="13">
    <source>
        <dbReference type="PROSITE-ProRule" id="PRU00169"/>
    </source>
</evidence>
<evidence type="ECO:0000259" key="18">
    <source>
        <dbReference type="PROSITE" id="PS50112"/>
    </source>
</evidence>
<dbReference type="CDD" id="cd00088">
    <property type="entry name" value="HPT"/>
    <property type="match status" value="1"/>
</dbReference>
<keyword evidence="7" id="KW-0547">Nucleotide-binding</keyword>
<keyword evidence="23" id="KW-1185">Reference proteome</keyword>
<feature type="modified residue" description="Phosphohistidine" evidence="12">
    <location>
        <position position="1353"/>
    </location>
</feature>
<feature type="transmembrane region" description="Helical" evidence="15">
    <location>
        <begin position="18"/>
        <end position="39"/>
    </location>
</feature>
<dbReference type="InterPro" id="IPR006189">
    <property type="entry name" value="CHASE_dom"/>
</dbReference>
<keyword evidence="9 15" id="KW-1133">Transmembrane helix</keyword>
<dbReference type="NCBIfam" id="TIGR00229">
    <property type="entry name" value="sensory_box"/>
    <property type="match status" value="3"/>
</dbReference>
<dbReference type="CDD" id="cd17546">
    <property type="entry name" value="REC_hyHK_CKI1_RcsC-like"/>
    <property type="match status" value="1"/>
</dbReference>
<dbReference type="Pfam" id="PF02518">
    <property type="entry name" value="HATPase_c"/>
    <property type="match status" value="1"/>
</dbReference>
<feature type="domain" description="Response regulatory" evidence="17">
    <location>
        <begin position="1004"/>
        <end position="1127"/>
    </location>
</feature>
<keyword evidence="11 15" id="KW-0472">Membrane</keyword>
<dbReference type="InterPro" id="IPR004358">
    <property type="entry name" value="Sig_transdc_His_kin-like_C"/>
</dbReference>